<gene>
    <name evidence="9" type="ORF">ACFFJP_11620</name>
</gene>
<evidence type="ECO:0000313" key="10">
    <source>
        <dbReference type="Proteomes" id="UP001589813"/>
    </source>
</evidence>
<keyword evidence="3" id="KW-1029">Fimbrium biogenesis</keyword>
<protein>
    <submittedName>
        <fullName evidence="9">Pilus assembly protein</fullName>
    </submittedName>
</protein>
<evidence type="ECO:0000256" key="5">
    <source>
        <dbReference type="ARBA" id="ARBA00022837"/>
    </source>
</evidence>
<evidence type="ECO:0000259" key="8">
    <source>
        <dbReference type="Pfam" id="PF05567"/>
    </source>
</evidence>
<keyword evidence="10" id="KW-1185">Reference proteome</keyword>
<dbReference type="Pfam" id="PF05567">
    <property type="entry name" value="T4P_PilY1"/>
    <property type="match status" value="1"/>
</dbReference>
<organism evidence="9 10">
    <name type="scientific">Rheinheimera tilapiae</name>
    <dbReference type="NCBI Taxonomy" id="875043"/>
    <lineage>
        <taxon>Bacteria</taxon>
        <taxon>Pseudomonadati</taxon>
        <taxon>Pseudomonadota</taxon>
        <taxon>Gammaproteobacteria</taxon>
        <taxon>Chromatiales</taxon>
        <taxon>Chromatiaceae</taxon>
        <taxon>Rheinheimera</taxon>
    </lineage>
</organism>
<reference evidence="9 10" key="1">
    <citation type="submission" date="2024-09" db="EMBL/GenBank/DDBJ databases">
        <authorList>
            <person name="Sun Q."/>
            <person name="Mori K."/>
        </authorList>
    </citation>
    <scope>NUCLEOTIDE SEQUENCE [LARGE SCALE GENOMIC DNA]</scope>
    <source>
        <strain evidence="9 10">KCTC 23315</strain>
    </source>
</reference>
<dbReference type="InterPro" id="IPR011047">
    <property type="entry name" value="Quinoprotein_ADH-like_sf"/>
</dbReference>
<evidence type="ECO:0000256" key="7">
    <source>
        <dbReference type="SAM" id="SignalP"/>
    </source>
</evidence>
<keyword evidence="5" id="KW-0106">Calcium</keyword>
<dbReference type="EMBL" id="JBHLXP010000003">
    <property type="protein sequence ID" value="MFC0048933.1"/>
    <property type="molecule type" value="Genomic_DNA"/>
</dbReference>
<evidence type="ECO:0000256" key="1">
    <source>
        <dbReference type="ARBA" id="ARBA00004561"/>
    </source>
</evidence>
<keyword evidence="4" id="KW-0479">Metal-binding</keyword>
<keyword evidence="6" id="KW-0281">Fimbrium</keyword>
<dbReference type="SUPFAM" id="SSF50998">
    <property type="entry name" value="Quinoprotein alcohol dehydrogenase-like"/>
    <property type="match status" value="1"/>
</dbReference>
<feature type="chain" id="PRO_5046515770" evidence="7">
    <location>
        <begin position="26"/>
        <end position="1090"/>
    </location>
</feature>
<dbReference type="Proteomes" id="UP001589813">
    <property type="component" value="Unassembled WGS sequence"/>
</dbReference>
<sequence>MMEKHKWHWQSLLCGALLASGTVQAAIDIASAPLETGSTVDPNIFFVIDDSGSMLQGMMPENLEDNANVSSGCSKKTYAGLSMCFYDMTGRAYLASVHMNKLYYNPSITYPVPTKADGTTFGPASYIAARVDGYVSTSATINLSSGYRAIMAAGSINTGAKTVFAVSPGGTEGAAFYFTYTTGCINSVYSDSCYTQKGLTTAAEQQNFANWFSYHRTRLLAAKSGIGSAFHQQSTAMRVGYGSINEMASKIGVRQFSGTNRTAFFNWLYTLPPDSGGTPLRSALISAGNYYRTEEPWRVDPANSTSALLECRQSFTILMTDGYYNDSAQGGEHDNVAGSTITGPKGKTYTYTPSNPFAFNTKDTLGDIAMNYWKTDMDAGWSVSRKMENTVPTSAANPAFWQHMVTFGVGFGVQGSVNPTTAFNAINSGASVSWPATSTDPGKIDDLLHASVNGRGGFFAASDPVAFSQGLADTLSAIAERIGTSSNIAATAINSLQSESNLYQARYVAGEWSGDLWAYDTEDTVTPIWKATDVMPAPNSRNLMYGSDSGAAKAFTWSNLSAAEKTVLGDTSTVLDYLRGDTTLEKRNPGGIYRNRGKILGDLVNSSPELVEAPYDLSYHRYNWTGASSYRSFIEGAAKTRTPMLYVGGNDGMLHGFNANTGVEVMGYIPRAVMAPLPSDTVSVLKKYSEPNYSHKFSVDGSPVVVDVYIGGEWRSVLIGSMGRGGNGLFAIDVTDPGSITSSKVLWDKSFAELGSYLGTPQVTRTESGQWVVVAGYGYNNSTNQSGLLVIDIATGTVLKQLATGKGDAADPNGISEVNLLDVDADGNTDWVYGADLHGYVWKFDISSTSTAAWKIAYSGQPLFQAKNGSGTRQMVTGGVLASVQPTTGKVWLFFGTGRYLNVNDPSNADQQTWYGIMDGTTISGRSELDSRTITNVGDERVITSANSLTSGKKGWYMDLIDTRERIVDMPLMVGPELVMNTTIPDTNVCNPSGSGYLMAVSPYTGARLKKTFFDLDDDDDFDDNDKVTVSGNPTIVSGIKVSSLNSVTRLAKIGDIIKSFNNCEGGCIESRTIDPTRNTGMQSWRELTN</sequence>
<dbReference type="InterPro" id="IPR008707">
    <property type="entry name" value="B-propeller_PilY1"/>
</dbReference>
<dbReference type="RefSeq" id="WP_377243885.1">
    <property type="nucleotide sequence ID" value="NZ_JBHLXP010000003.1"/>
</dbReference>
<comment type="caution">
    <text evidence="9">The sequence shown here is derived from an EMBL/GenBank/DDBJ whole genome shotgun (WGS) entry which is preliminary data.</text>
</comment>
<evidence type="ECO:0000256" key="6">
    <source>
        <dbReference type="ARBA" id="ARBA00023263"/>
    </source>
</evidence>
<evidence type="ECO:0000256" key="3">
    <source>
        <dbReference type="ARBA" id="ARBA00022558"/>
    </source>
</evidence>
<evidence type="ECO:0000313" key="9">
    <source>
        <dbReference type="EMBL" id="MFC0048933.1"/>
    </source>
</evidence>
<keyword evidence="7" id="KW-0732">Signal</keyword>
<evidence type="ECO:0000256" key="2">
    <source>
        <dbReference type="ARBA" id="ARBA00008387"/>
    </source>
</evidence>
<evidence type="ECO:0000256" key="4">
    <source>
        <dbReference type="ARBA" id="ARBA00022723"/>
    </source>
</evidence>
<name>A0ABV6BDI1_9GAMM</name>
<comment type="similarity">
    <text evidence="2">Belongs to the PilY1 family.</text>
</comment>
<feature type="signal peptide" evidence="7">
    <location>
        <begin position="1"/>
        <end position="25"/>
    </location>
</feature>
<comment type="subcellular location">
    <subcellularLocation>
        <location evidence="1">Fimbrium</location>
    </subcellularLocation>
</comment>
<proteinExistence type="inferred from homology"/>
<feature type="domain" description="PilY1 beta-propeller" evidence="8">
    <location>
        <begin position="600"/>
        <end position="922"/>
    </location>
</feature>
<accession>A0ABV6BDI1</accession>